<comment type="caution">
    <text evidence="2">The sequence shown here is derived from an EMBL/GenBank/DDBJ whole genome shotgun (WGS) entry which is preliminary data.</text>
</comment>
<dbReference type="EMBL" id="VSRR010149572">
    <property type="protein sequence ID" value="MPD06128.1"/>
    <property type="molecule type" value="Genomic_DNA"/>
</dbReference>
<feature type="compositionally biased region" description="Basic residues" evidence="1">
    <location>
        <begin position="18"/>
        <end position="33"/>
    </location>
</feature>
<reference evidence="2 3" key="1">
    <citation type="submission" date="2019-05" db="EMBL/GenBank/DDBJ databases">
        <title>Another draft genome of Portunus trituberculatus and its Hox gene families provides insights of decapod evolution.</title>
        <authorList>
            <person name="Jeong J.-H."/>
            <person name="Song I."/>
            <person name="Kim S."/>
            <person name="Choi T."/>
            <person name="Kim D."/>
            <person name="Ryu S."/>
            <person name="Kim W."/>
        </authorList>
    </citation>
    <scope>NUCLEOTIDE SEQUENCE [LARGE SCALE GENOMIC DNA]</scope>
    <source>
        <tissue evidence="2">Muscle</tissue>
    </source>
</reference>
<dbReference type="Proteomes" id="UP000324222">
    <property type="component" value="Unassembled WGS sequence"/>
</dbReference>
<protein>
    <submittedName>
        <fullName evidence="2">Uncharacterized protein</fullName>
    </submittedName>
</protein>
<proteinExistence type="predicted"/>
<name>A0A5B7KLD0_PORTR</name>
<accession>A0A5B7KLD0</accession>
<evidence type="ECO:0000256" key="1">
    <source>
        <dbReference type="SAM" id="MobiDB-lite"/>
    </source>
</evidence>
<sequence length="138" mass="15202">MQFVASRGHNGPQGATSARRHRGHVSWSRRCHKDGRLCVRRRDDREQPASLTHPPSPPLTLPLSPYSVSLASLTLPRSPSLPSFHISRVPYPPSSFLLFLLPHSFTPVFPSSLSPHPPTLSSSFHLVPSSLTPSLTPF</sequence>
<feature type="compositionally biased region" description="Basic and acidic residues" evidence="1">
    <location>
        <begin position="34"/>
        <end position="47"/>
    </location>
</feature>
<organism evidence="2 3">
    <name type="scientific">Portunus trituberculatus</name>
    <name type="common">Swimming crab</name>
    <name type="synonym">Neptunus trituberculatus</name>
    <dbReference type="NCBI Taxonomy" id="210409"/>
    <lineage>
        <taxon>Eukaryota</taxon>
        <taxon>Metazoa</taxon>
        <taxon>Ecdysozoa</taxon>
        <taxon>Arthropoda</taxon>
        <taxon>Crustacea</taxon>
        <taxon>Multicrustacea</taxon>
        <taxon>Malacostraca</taxon>
        <taxon>Eumalacostraca</taxon>
        <taxon>Eucarida</taxon>
        <taxon>Decapoda</taxon>
        <taxon>Pleocyemata</taxon>
        <taxon>Brachyura</taxon>
        <taxon>Eubrachyura</taxon>
        <taxon>Portunoidea</taxon>
        <taxon>Portunidae</taxon>
        <taxon>Portuninae</taxon>
        <taxon>Portunus</taxon>
    </lineage>
</organism>
<evidence type="ECO:0000313" key="2">
    <source>
        <dbReference type="EMBL" id="MPD06128.1"/>
    </source>
</evidence>
<dbReference type="AlphaFoldDB" id="A0A5B7KLD0"/>
<evidence type="ECO:0000313" key="3">
    <source>
        <dbReference type="Proteomes" id="UP000324222"/>
    </source>
</evidence>
<gene>
    <name evidence="2" type="ORF">E2C01_101918</name>
</gene>
<feature type="region of interest" description="Disordered" evidence="1">
    <location>
        <begin position="1"/>
        <end position="58"/>
    </location>
</feature>
<keyword evidence="3" id="KW-1185">Reference proteome</keyword>